<keyword evidence="1" id="KW-1185">Reference proteome</keyword>
<accession>A0A0K0F8N7</accession>
<name>A0A0K0F8N7_STRVS</name>
<evidence type="ECO:0000313" key="1">
    <source>
        <dbReference type="Proteomes" id="UP000035680"/>
    </source>
</evidence>
<reference evidence="1" key="1">
    <citation type="submission" date="2014-07" db="EMBL/GenBank/DDBJ databases">
        <authorList>
            <person name="Martin A.A"/>
            <person name="De Silva N."/>
        </authorList>
    </citation>
    <scope>NUCLEOTIDE SEQUENCE</scope>
</reference>
<evidence type="ECO:0000313" key="2">
    <source>
        <dbReference type="WBParaSite" id="SVE_0518600.1"/>
    </source>
</evidence>
<reference evidence="2" key="2">
    <citation type="submission" date="2015-08" db="UniProtKB">
        <authorList>
            <consortium name="WormBaseParasite"/>
        </authorList>
    </citation>
    <scope>IDENTIFICATION</scope>
</reference>
<organism evidence="1 2">
    <name type="scientific">Strongyloides venezuelensis</name>
    <name type="common">Threadworm</name>
    <dbReference type="NCBI Taxonomy" id="75913"/>
    <lineage>
        <taxon>Eukaryota</taxon>
        <taxon>Metazoa</taxon>
        <taxon>Ecdysozoa</taxon>
        <taxon>Nematoda</taxon>
        <taxon>Chromadorea</taxon>
        <taxon>Rhabditida</taxon>
        <taxon>Tylenchina</taxon>
        <taxon>Panagrolaimomorpha</taxon>
        <taxon>Strongyloidoidea</taxon>
        <taxon>Strongyloididae</taxon>
        <taxon>Strongyloides</taxon>
    </lineage>
</organism>
<dbReference type="AlphaFoldDB" id="A0A0K0F8N7"/>
<sequence>MWFRDYKFLTAKCEQLFKEVREIPILRKVNIVKDYCSYEIHEEGSRFNGEPIICHNGIIFYVNLNVGTYYYGEHISLVQKITKTFMLNHQLRGDVETFHFENKCNRQQRSLLIECLIYMNHDNVNKVFPDNDDFIRNIRKIYGLCNRHGAKIKLELYSEHSDTVEDFVHITNPGNVPFSINKLITPYKLTIRHSKAFLECIKGFQIYENPEVLDIRLY</sequence>
<protein>
    <submittedName>
        <fullName evidence="2">Helitron_like_N domain-containing protein</fullName>
    </submittedName>
</protein>
<dbReference type="Proteomes" id="UP000035680">
    <property type="component" value="Unassembled WGS sequence"/>
</dbReference>
<proteinExistence type="predicted"/>
<dbReference type="WBParaSite" id="SVE_0518600.1">
    <property type="protein sequence ID" value="SVE_0518600.1"/>
    <property type="gene ID" value="SVE_0518600"/>
</dbReference>